<dbReference type="Pfam" id="PF10950">
    <property type="entry name" value="Organ_specific"/>
    <property type="match status" value="1"/>
</dbReference>
<protein>
    <submittedName>
        <fullName evidence="4">Uncharacterized protein LOC107419412</fullName>
    </submittedName>
</protein>
<dbReference type="AlphaFoldDB" id="A0A6P3ZRJ3"/>
<gene>
    <name evidence="4" type="primary">LOC107419412</name>
</gene>
<sequence>MKTAFALITLSSLLLFSGTVLARKDPGDYWKNVMEIESMPEVLQILVNGKLRNNGDNFVKHLDRGNTRGSTDQPKYKDLNADKWSNSAIFYGRFDRPQVGNSELKDKSGNKDLKVDKWSNSAVLYWGYDRPQTENTDELKDKPSNDNQNQFAPKNKDLNVDKWSNSAILYWGYDRPQV</sequence>
<dbReference type="InterPro" id="IPR024489">
    <property type="entry name" value="Organ_specific_prot"/>
</dbReference>
<dbReference type="PANTHER" id="PTHR33731">
    <property type="entry name" value="PROTEIN, PUTATIVE-RELATED"/>
    <property type="match status" value="1"/>
</dbReference>
<dbReference type="GeneID" id="107419412"/>
<feature type="signal peptide" evidence="2">
    <location>
        <begin position="1"/>
        <end position="22"/>
    </location>
</feature>
<feature type="chain" id="PRO_5047041236" evidence="2">
    <location>
        <begin position="23"/>
        <end position="178"/>
    </location>
</feature>
<proteinExistence type="predicted"/>
<evidence type="ECO:0000256" key="2">
    <source>
        <dbReference type="SAM" id="SignalP"/>
    </source>
</evidence>
<dbReference type="RefSeq" id="XP_015883656.2">
    <property type="nucleotide sequence ID" value="XM_016028170.4"/>
</dbReference>
<evidence type="ECO:0000256" key="1">
    <source>
        <dbReference type="SAM" id="MobiDB-lite"/>
    </source>
</evidence>
<dbReference type="KEGG" id="zju:107419412"/>
<dbReference type="Proteomes" id="UP001652623">
    <property type="component" value="Chromosome 2"/>
</dbReference>
<accession>A0A6P3ZRJ3</accession>
<keyword evidence="3" id="KW-1185">Reference proteome</keyword>
<dbReference type="InParanoid" id="A0A6P3ZRJ3"/>
<feature type="region of interest" description="Disordered" evidence="1">
    <location>
        <begin position="133"/>
        <end position="157"/>
    </location>
</feature>
<reference evidence="4" key="2">
    <citation type="submission" date="2025-08" db="UniProtKB">
        <authorList>
            <consortium name="RefSeq"/>
        </authorList>
    </citation>
    <scope>IDENTIFICATION</scope>
    <source>
        <tissue evidence="4">Seedling</tissue>
    </source>
</reference>
<organism evidence="3 4">
    <name type="scientific">Ziziphus jujuba</name>
    <name type="common">Chinese jujube</name>
    <name type="synonym">Ziziphus sativa</name>
    <dbReference type="NCBI Taxonomy" id="326968"/>
    <lineage>
        <taxon>Eukaryota</taxon>
        <taxon>Viridiplantae</taxon>
        <taxon>Streptophyta</taxon>
        <taxon>Embryophyta</taxon>
        <taxon>Tracheophyta</taxon>
        <taxon>Spermatophyta</taxon>
        <taxon>Magnoliopsida</taxon>
        <taxon>eudicotyledons</taxon>
        <taxon>Gunneridae</taxon>
        <taxon>Pentapetalae</taxon>
        <taxon>rosids</taxon>
        <taxon>fabids</taxon>
        <taxon>Rosales</taxon>
        <taxon>Rhamnaceae</taxon>
        <taxon>Paliureae</taxon>
        <taxon>Ziziphus</taxon>
    </lineage>
</organism>
<name>A0A6P3ZRJ3_ZIZJJ</name>
<evidence type="ECO:0000313" key="4">
    <source>
        <dbReference type="RefSeq" id="XP_015883656.2"/>
    </source>
</evidence>
<reference evidence="3" key="1">
    <citation type="submission" date="2025-05" db="UniProtKB">
        <authorList>
            <consortium name="RefSeq"/>
        </authorList>
    </citation>
    <scope>NUCLEOTIDE SEQUENCE [LARGE SCALE GENOMIC DNA]</scope>
</reference>
<dbReference type="PANTHER" id="PTHR33731:SF2">
    <property type="entry name" value="ORGAN-SPECIFIC PROTEIN S2-LIKE"/>
    <property type="match status" value="1"/>
</dbReference>
<keyword evidence="2" id="KW-0732">Signal</keyword>
<evidence type="ECO:0000313" key="3">
    <source>
        <dbReference type="Proteomes" id="UP001652623"/>
    </source>
</evidence>